<reference evidence="5" key="1">
    <citation type="submission" date="2020-09" db="EMBL/GenBank/DDBJ databases">
        <title>A novel bacterium of genus Paenibacillus, isolated from South China Sea.</title>
        <authorList>
            <person name="Huang H."/>
            <person name="Mo K."/>
            <person name="Hu Y."/>
        </authorList>
    </citation>
    <scope>NUCLEOTIDE SEQUENCE</scope>
    <source>
        <strain evidence="5">IB182496</strain>
    </source>
</reference>
<keyword evidence="1" id="KW-0805">Transcription regulation</keyword>
<keyword evidence="3" id="KW-0804">Transcription</keyword>
<protein>
    <submittedName>
        <fullName evidence="5">Helix-turn-helix transcriptional regulator</fullName>
    </submittedName>
</protein>
<dbReference type="PANTHER" id="PTHR44688:SF16">
    <property type="entry name" value="DNA-BINDING TRANSCRIPTIONAL ACTIVATOR DEVR_DOSR"/>
    <property type="match status" value="1"/>
</dbReference>
<dbReference type="EMBL" id="JACXIZ010000025">
    <property type="protein sequence ID" value="MBD2846528.1"/>
    <property type="molecule type" value="Genomic_DNA"/>
</dbReference>
<name>A0A927GSG1_9BACL</name>
<gene>
    <name evidence="5" type="ORF">IDH44_15110</name>
</gene>
<keyword evidence="6" id="KW-1185">Reference proteome</keyword>
<dbReference type="PANTHER" id="PTHR44688">
    <property type="entry name" value="DNA-BINDING TRANSCRIPTIONAL ACTIVATOR DEVR_DOSR"/>
    <property type="match status" value="1"/>
</dbReference>
<accession>A0A927GSG1</accession>
<evidence type="ECO:0000259" key="4">
    <source>
        <dbReference type="PROSITE" id="PS50043"/>
    </source>
</evidence>
<dbReference type="CDD" id="cd06170">
    <property type="entry name" value="LuxR_C_like"/>
    <property type="match status" value="1"/>
</dbReference>
<dbReference type="GO" id="GO:0003677">
    <property type="term" value="F:DNA binding"/>
    <property type="evidence" value="ECO:0007669"/>
    <property type="project" value="UniProtKB-KW"/>
</dbReference>
<dbReference type="InterPro" id="IPR016032">
    <property type="entry name" value="Sig_transdc_resp-reg_C-effctor"/>
</dbReference>
<dbReference type="Gene3D" id="3.30.450.40">
    <property type="match status" value="1"/>
</dbReference>
<dbReference type="Pfam" id="PF00196">
    <property type="entry name" value="GerE"/>
    <property type="match status" value="1"/>
</dbReference>
<evidence type="ECO:0000313" key="5">
    <source>
        <dbReference type="EMBL" id="MBD2846528.1"/>
    </source>
</evidence>
<evidence type="ECO:0000256" key="2">
    <source>
        <dbReference type="ARBA" id="ARBA00023125"/>
    </source>
</evidence>
<evidence type="ECO:0000256" key="1">
    <source>
        <dbReference type="ARBA" id="ARBA00023015"/>
    </source>
</evidence>
<proteinExistence type="predicted"/>
<dbReference type="InterPro" id="IPR036388">
    <property type="entry name" value="WH-like_DNA-bd_sf"/>
</dbReference>
<dbReference type="AlphaFoldDB" id="A0A927GSG1"/>
<dbReference type="SUPFAM" id="SSF55781">
    <property type="entry name" value="GAF domain-like"/>
    <property type="match status" value="1"/>
</dbReference>
<organism evidence="5 6">
    <name type="scientific">Paenibacillus sabuli</name>
    <dbReference type="NCBI Taxonomy" id="2772509"/>
    <lineage>
        <taxon>Bacteria</taxon>
        <taxon>Bacillati</taxon>
        <taxon>Bacillota</taxon>
        <taxon>Bacilli</taxon>
        <taxon>Bacillales</taxon>
        <taxon>Paenibacillaceae</taxon>
        <taxon>Paenibacillus</taxon>
    </lineage>
</organism>
<dbReference type="Gene3D" id="1.10.10.10">
    <property type="entry name" value="Winged helix-like DNA-binding domain superfamily/Winged helix DNA-binding domain"/>
    <property type="match status" value="1"/>
</dbReference>
<dbReference type="PROSITE" id="PS50043">
    <property type="entry name" value="HTH_LUXR_2"/>
    <property type="match status" value="1"/>
</dbReference>
<dbReference type="Proteomes" id="UP000621560">
    <property type="component" value="Unassembled WGS sequence"/>
</dbReference>
<keyword evidence="2" id="KW-0238">DNA-binding</keyword>
<sequence length="355" mass="39155">MMRSTVTRMIKQLEKSAADSWAYRKALLELLRPIVPFDAACCTLVDPNTLLSTGAMFEEGVEAIHHDLFRHEYTQSDFNVYEEIVASTEPVRALSLSTGGALRRSGRFREVLEPAGFGDELRAALVIDRACWGYLTLFRRAHHPRFNEQDCECIQAIVPSVARVLRSAGLALPDPAATMNTGRGMLLLTEQFDCLASNAAAHDWLSHLRQMEQLSSDSLPCTVQAVCARALKPQTESRAHVCIPIPDIGYLAVRAHHLKDAIGSIQLAVSLEPAQSSDFMPLVTDAYALSAREKQITALLFRGLSTKELAAELNISSHTVQDHMKSIFAKTGATNRREVMWRILSGSGVPVELKS</sequence>
<comment type="caution">
    <text evidence="5">The sequence shown here is derived from an EMBL/GenBank/DDBJ whole genome shotgun (WGS) entry which is preliminary data.</text>
</comment>
<dbReference type="GO" id="GO:0045892">
    <property type="term" value="P:negative regulation of DNA-templated transcription"/>
    <property type="evidence" value="ECO:0007669"/>
    <property type="project" value="UniProtKB-ARBA"/>
</dbReference>
<evidence type="ECO:0000313" key="6">
    <source>
        <dbReference type="Proteomes" id="UP000621560"/>
    </source>
</evidence>
<dbReference type="InterPro" id="IPR029016">
    <property type="entry name" value="GAF-like_dom_sf"/>
</dbReference>
<evidence type="ECO:0000256" key="3">
    <source>
        <dbReference type="ARBA" id="ARBA00023163"/>
    </source>
</evidence>
<dbReference type="SUPFAM" id="SSF46894">
    <property type="entry name" value="C-terminal effector domain of the bipartite response regulators"/>
    <property type="match status" value="1"/>
</dbReference>
<dbReference type="PRINTS" id="PR00038">
    <property type="entry name" value="HTHLUXR"/>
</dbReference>
<dbReference type="InterPro" id="IPR000792">
    <property type="entry name" value="Tscrpt_reg_LuxR_C"/>
</dbReference>
<feature type="domain" description="HTH luxR-type" evidence="4">
    <location>
        <begin position="282"/>
        <end position="346"/>
    </location>
</feature>
<dbReference type="RefSeq" id="WP_190919039.1">
    <property type="nucleotide sequence ID" value="NZ_JACXIZ010000025.1"/>
</dbReference>
<dbReference type="SMART" id="SM00421">
    <property type="entry name" value="HTH_LUXR"/>
    <property type="match status" value="1"/>
</dbReference>